<keyword evidence="3" id="KW-1185">Reference proteome</keyword>
<dbReference type="AlphaFoldDB" id="A0A5C5U529"/>
<organism evidence="2 3">
    <name type="scientific">Luteimonas wenzhouensis</name>
    <dbReference type="NCBI Taxonomy" id="2599615"/>
    <lineage>
        <taxon>Bacteria</taxon>
        <taxon>Pseudomonadati</taxon>
        <taxon>Pseudomonadota</taxon>
        <taxon>Gammaproteobacteria</taxon>
        <taxon>Lysobacterales</taxon>
        <taxon>Lysobacteraceae</taxon>
        <taxon>Luteimonas</taxon>
    </lineage>
</organism>
<dbReference type="InterPro" id="IPR017850">
    <property type="entry name" value="Alkaline_phosphatase_core_sf"/>
</dbReference>
<name>A0A5C5U529_9GAMM</name>
<reference evidence="2 3" key="1">
    <citation type="submission" date="2019-07" db="EMBL/GenBank/DDBJ databases">
        <title>Luteimonas sp. YD-1 nov., isolated from acidic soil.</title>
        <authorList>
            <person name="Zhou J."/>
        </authorList>
    </citation>
    <scope>NUCLEOTIDE SEQUENCE [LARGE SCALE GENOMIC DNA]</scope>
    <source>
        <strain evidence="2 3">YD-1</strain>
    </source>
</reference>
<dbReference type="Proteomes" id="UP000315949">
    <property type="component" value="Unassembled WGS sequence"/>
</dbReference>
<dbReference type="PANTHER" id="PTHR10151:SF120">
    <property type="entry name" value="BIS(5'-ADENOSYL)-TRIPHOSPHATASE"/>
    <property type="match status" value="1"/>
</dbReference>
<dbReference type="SUPFAM" id="SSF53649">
    <property type="entry name" value="Alkaline phosphatase-like"/>
    <property type="match status" value="1"/>
</dbReference>
<protein>
    <submittedName>
        <fullName evidence="2">Alkaline phosphatase family protein</fullName>
    </submittedName>
</protein>
<evidence type="ECO:0000313" key="3">
    <source>
        <dbReference type="Proteomes" id="UP000315949"/>
    </source>
</evidence>
<dbReference type="InterPro" id="IPR002591">
    <property type="entry name" value="Phosphodiest/P_Trfase"/>
</dbReference>
<dbReference type="PANTHER" id="PTHR10151">
    <property type="entry name" value="ECTONUCLEOTIDE PYROPHOSPHATASE/PHOSPHODIESTERASE"/>
    <property type="match status" value="1"/>
</dbReference>
<dbReference type="OrthoDB" id="9771966at2"/>
<dbReference type="CDD" id="cd16018">
    <property type="entry name" value="Enpp"/>
    <property type="match status" value="1"/>
</dbReference>
<accession>A0A5C5U529</accession>
<gene>
    <name evidence="2" type="ORF">FQY79_04655</name>
</gene>
<dbReference type="PROSITE" id="PS51257">
    <property type="entry name" value="PROKAR_LIPOPROTEIN"/>
    <property type="match status" value="1"/>
</dbReference>
<comment type="caution">
    <text evidence="2">The sequence shown here is derived from an EMBL/GenBank/DDBJ whole genome shotgun (WGS) entry which is preliminary data.</text>
</comment>
<sequence>MFRHLCVLAWLLSLAACATPSSPPASSRPAAAPRSLLLVSLDGVHPDDLARGDTPHLERLAREGVRAQWMVPSYPVLTFPNHYTIVTGLRPDRHGIVHNTMHDPALGRFTLQLRDAVGDGRWWGGEPLWVTAERAGMPTAVLAWPGSEAPVQGVRPTRWHLFDASRPIDERVRTVAGWLAEPEATRPRLALLYFEHPDGAAHAHGPGSPQMRAAMREVDAAIGALRAALERSGAAARTDIVVVSDHGMAEVPDGQVVAVEDMVDPADAIEISHGQVVGFRPRPGREAAAERQLLGRHDHYTCWRRDALPARWQYGRHPRVPPIVCQMDTGWDALPRERLARRPAGRRGSHGFDPAEPSMRAIFIAHGPSFRRGFTLPPVDNVDVYPLLARLLGLPPVGDDGDPAALLPALRPEAARTPGH</sequence>
<evidence type="ECO:0000256" key="1">
    <source>
        <dbReference type="SAM" id="SignalP"/>
    </source>
</evidence>
<dbReference type="EMBL" id="VOHE01000002">
    <property type="protein sequence ID" value="TWT20948.1"/>
    <property type="molecule type" value="Genomic_DNA"/>
</dbReference>
<feature type="chain" id="PRO_5022663258" evidence="1">
    <location>
        <begin position="19"/>
        <end position="420"/>
    </location>
</feature>
<dbReference type="Gene3D" id="3.30.1360.180">
    <property type="match status" value="1"/>
</dbReference>
<feature type="signal peptide" evidence="1">
    <location>
        <begin position="1"/>
        <end position="18"/>
    </location>
</feature>
<dbReference type="Gene3D" id="3.40.720.10">
    <property type="entry name" value="Alkaline Phosphatase, subunit A"/>
    <property type="match status" value="1"/>
</dbReference>
<dbReference type="GO" id="GO:0016787">
    <property type="term" value="F:hydrolase activity"/>
    <property type="evidence" value="ECO:0007669"/>
    <property type="project" value="UniProtKB-ARBA"/>
</dbReference>
<evidence type="ECO:0000313" key="2">
    <source>
        <dbReference type="EMBL" id="TWT20948.1"/>
    </source>
</evidence>
<keyword evidence="1" id="KW-0732">Signal</keyword>
<dbReference type="Pfam" id="PF01663">
    <property type="entry name" value="Phosphodiest"/>
    <property type="match status" value="1"/>
</dbReference>
<proteinExistence type="predicted"/>